<reference evidence="10 11" key="1">
    <citation type="submission" date="2016-04" db="EMBL/GenBank/DDBJ databases">
        <title>Draft genome sequence of freshwater magnetotactic bacteria Magnetospirillum marisnigri SP-1 and Magnetospirillum moscoviense BB-1.</title>
        <authorList>
            <person name="Koziaeva V."/>
            <person name="Dziuba M.V."/>
            <person name="Ivanov T.M."/>
            <person name="Kuznetsov B."/>
            <person name="Grouzdev D.S."/>
        </authorList>
    </citation>
    <scope>NUCLEOTIDE SEQUENCE [LARGE SCALE GENOMIC DNA]</scope>
    <source>
        <strain evidence="10 11">SP-1</strain>
    </source>
</reference>
<dbReference type="PANTHER" id="PTHR43302:SF5">
    <property type="entry name" value="TRANSPORTER ARSB-RELATED"/>
    <property type="match status" value="1"/>
</dbReference>
<evidence type="ECO:0000256" key="2">
    <source>
        <dbReference type="ARBA" id="ARBA00009843"/>
    </source>
</evidence>
<comment type="subcellular location">
    <subcellularLocation>
        <location evidence="1">Cell membrane</location>
        <topology evidence="1">Multi-pass membrane protein</topology>
    </subcellularLocation>
</comment>
<feature type="transmembrane region" description="Helical" evidence="8">
    <location>
        <begin position="170"/>
        <end position="196"/>
    </location>
</feature>
<proteinExistence type="inferred from homology"/>
<evidence type="ECO:0000256" key="3">
    <source>
        <dbReference type="ARBA" id="ARBA00022448"/>
    </source>
</evidence>
<feature type="domain" description="Citrate transporter-like" evidence="9">
    <location>
        <begin position="25"/>
        <end position="334"/>
    </location>
</feature>
<organism evidence="10 11">
    <name type="scientific">Paramagnetospirillum marisnigri</name>
    <dbReference type="NCBI Taxonomy" id="1285242"/>
    <lineage>
        <taxon>Bacteria</taxon>
        <taxon>Pseudomonadati</taxon>
        <taxon>Pseudomonadota</taxon>
        <taxon>Alphaproteobacteria</taxon>
        <taxon>Rhodospirillales</taxon>
        <taxon>Magnetospirillaceae</taxon>
        <taxon>Paramagnetospirillum</taxon>
    </lineage>
</organism>
<evidence type="ECO:0000313" key="10">
    <source>
        <dbReference type="EMBL" id="OAN45601.1"/>
    </source>
</evidence>
<feature type="transmembrane region" description="Helical" evidence="8">
    <location>
        <begin position="270"/>
        <end position="287"/>
    </location>
</feature>
<feature type="transmembrane region" description="Helical" evidence="8">
    <location>
        <begin position="99"/>
        <end position="124"/>
    </location>
</feature>
<protein>
    <submittedName>
        <fullName evidence="10">Anion transporter</fullName>
    </submittedName>
</protein>
<evidence type="ECO:0000256" key="5">
    <source>
        <dbReference type="ARBA" id="ARBA00022692"/>
    </source>
</evidence>
<comment type="caution">
    <text evidence="10">The sequence shown here is derived from an EMBL/GenBank/DDBJ whole genome shotgun (WGS) entry which is preliminary data.</text>
</comment>
<feature type="transmembrane region" description="Helical" evidence="8">
    <location>
        <begin position="29"/>
        <end position="47"/>
    </location>
</feature>
<feature type="transmembrane region" description="Helical" evidence="8">
    <location>
        <begin position="345"/>
        <end position="365"/>
    </location>
</feature>
<dbReference type="Pfam" id="PF03600">
    <property type="entry name" value="CitMHS"/>
    <property type="match status" value="1"/>
</dbReference>
<evidence type="ECO:0000256" key="8">
    <source>
        <dbReference type="SAM" id="Phobius"/>
    </source>
</evidence>
<dbReference type="PRINTS" id="PR00758">
    <property type="entry name" value="ARSENICPUMP"/>
</dbReference>
<dbReference type="GO" id="GO:0015105">
    <property type="term" value="F:arsenite transmembrane transporter activity"/>
    <property type="evidence" value="ECO:0007669"/>
    <property type="project" value="InterPro"/>
</dbReference>
<evidence type="ECO:0000313" key="11">
    <source>
        <dbReference type="Proteomes" id="UP000078428"/>
    </source>
</evidence>
<keyword evidence="3" id="KW-0813">Transport</keyword>
<dbReference type="InterPro" id="IPR004680">
    <property type="entry name" value="Cit_transptr-like_dom"/>
</dbReference>
<keyword evidence="11" id="KW-1185">Reference proteome</keyword>
<dbReference type="AlphaFoldDB" id="A0A178M9Z2"/>
<evidence type="ECO:0000256" key="1">
    <source>
        <dbReference type="ARBA" id="ARBA00004651"/>
    </source>
</evidence>
<dbReference type="EMBL" id="LWQT01000098">
    <property type="protein sequence ID" value="OAN45601.1"/>
    <property type="molecule type" value="Genomic_DNA"/>
</dbReference>
<dbReference type="InterPro" id="IPR000802">
    <property type="entry name" value="Arsenical_pump_ArsB"/>
</dbReference>
<dbReference type="PANTHER" id="PTHR43302">
    <property type="entry name" value="TRANSPORTER ARSB-RELATED"/>
    <property type="match status" value="1"/>
</dbReference>
<keyword evidence="6 8" id="KW-1133">Transmembrane helix</keyword>
<evidence type="ECO:0000259" key="9">
    <source>
        <dbReference type="Pfam" id="PF03600"/>
    </source>
</evidence>
<feature type="transmembrane region" description="Helical" evidence="8">
    <location>
        <begin position="307"/>
        <end position="333"/>
    </location>
</feature>
<sequence length="409" mass="42942">MDSFVIAVFLLTYLGMAFGSVRGLKLDRTGIALLGVVVLLASGKVSVKAMGSSVDIPTLLLLFALMIISAQFQLAGVYGTLAARVSAAPGSSRRLLAQVILAAGGLSAVLANDVVCFAMTPIVVEGIRRRGLDPRPYLLGLVGAANAGSAATLIGNPQNILIGQVGGLDFWNFLAACAVPAILSLGIVHVTLCLIWRKELDAEPGPLVDENPPHLNQWQALKGIGALAMLALLFTAPLPREVGAMVIAGLLLASRKMSSREMISMVDWHLLLLFACLFMITGAFADTDLARRWMEALSERGLFPETLGVMVPLALAASNTIGNVPAVMLILAVWHTPDPGALTGLALLSTLAGNFLLVGSMANIIVAERAQAVGTRLSFGDFARAGIPMTLASMAVAVLWLRLGGWMGW</sequence>
<keyword evidence="7 8" id="KW-0472">Membrane</keyword>
<feature type="transmembrane region" description="Helical" evidence="8">
    <location>
        <begin position="59"/>
        <end position="79"/>
    </location>
</feature>
<dbReference type="CDD" id="cd01117">
    <property type="entry name" value="YbiR_permease"/>
    <property type="match status" value="1"/>
</dbReference>
<evidence type="ECO:0000256" key="7">
    <source>
        <dbReference type="ARBA" id="ARBA00023136"/>
    </source>
</evidence>
<dbReference type="GO" id="GO:0005886">
    <property type="term" value="C:plasma membrane"/>
    <property type="evidence" value="ECO:0007669"/>
    <property type="project" value="UniProtKB-SubCell"/>
</dbReference>
<dbReference type="RefSeq" id="WP_068495283.1">
    <property type="nucleotide sequence ID" value="NZ_LWQT01000098.1"/>
</dbReference>
<evidence type="ECO:0000256" key="6">
    <source>
        <dbReference type="ARBA" id="ARBA00022989"/>
    </source>
</evidence>
<feature type="transmembrane region" description="Helical" evidence="8">
    <location>
        <begin position="136"/>
        <end position="155"/>
    </location>
</feature>
<accession>A0A178M9Z2</accession>
<evidence type="ECO:0000256" key="4">
    <source>
        <dbReference type="ARBA" id="ARBA00022475"/>
    </source>
</evidence>
<keyword evidence="5 8" id="KW-0812">Transmembrane</keyword>
<dbReference type="OrthoDB" id="9774335at2"/>
<keyword evidence="4" id="KW-1003">Cell membrane</keyword>
<dbReference type="Proteomes" id="UP000078428">
    <property type="component" value="Unassembled WGS sequence"/>
</dbReference>
<comment type="similarity">
    <text evidence="2">Belongs to the CitM (TC 2.A.11) transporter family.</text>
</comment>
<feature type="transmembrane region" description="Helical" evidence="8">
    <location>
        <begin position="385"/>
        <end position="403"/>
    </location>
</feature>
<name>A0A178M9Z2_9PROT</name>
<dbReference type="STRING" id="1285242.A6A04_06805"/>
<gene>
    <name evidence="10" type="ORF">A6A04_06805</name>
</gene>